<dbReference type="SUPFAM" id="SSF56935">
    <property type="entry name" value="Porins"/>
    <property type="match status" value="1"/>
</dbReference>
<keyword evidence="3 8" id="KW-1134">Transmembrane beta strand</keyword>
<dbReference type="InterPro" id="IPR000531">
    <property type="entry name" value="Beta-barrel_TonB"/>
</dbReference>
<dbReference type="GO" id="GO:0015344">
    <property type="term" value="F:siderophore uptake transmembrane transporter activity"/>
    <property type="evidence" value="ECO:0007669"/>
    <property type="project" value="TreeGrafter"/>
</dbReference>
<keyword evidence="15" id="KW-1185">Reference proteome</keyword>
<accession>A0AAX0W2C1</accession>
<dbReference type="GO" id="GO:0009279">
    <property type="term" value="C:cell outer membrane"/>
    <property type="evidence" value="ECO:0007669"/>
    <property type="project" value="UniProtKB-SubCell"/>
</dbReference>
<evidence type="ECO:0000256" key="5">
    <source>
        <dbReference type="ARBA" id="ARBA00023077"/>
    </source>
</evidence>
<evidence type="ECO:0000313" key="14">
    <source>
        <dbReference type="EMBL" id="PLV24708.1"/>
    </source>
</evidence>
<dbReference type="AlphaFoldDB" id="A0AAX0W2C1"/>
<dbReference type="RefSeq" id="WP_102081271.1">
    <property type="nucleotide sequence ID" value="NZ_PJCP01000005.1"/>
</dbReference>
<evidence type="ECO:0000256" key="1">
    <source>
        <dbReference type="ARBA" id="ARBA00004571"/>
    </source>
</evidence>
<gene>
    <name evidence="13" type="ORF">CXG49_04350</name>
    <name evidence="14" type="ORF">CXG53_08725</name>
</gene>
<feature type="signal peptide" evidence="10">
    <location>
        <begin position="1"/>
        <end position="30"/>
    </location>
</feature>
<dbReference type="NCBIfam" id="TIGR01778">
    <property type="entry name" value="TonB-copper"/>
    <property type="match status" value="1"/>
</dbReference>
<keyword evidence="6 8" id="KW-0472">Membrane</keyword>
<dbReference type="InterPro" id="IPR012910">
    <property type="entry name" value="Plug_dom"/>
</dbReference>
<keyword evidence="10" id="KW-0732">Signal</keyword>
<name>A0AAX0W2C1_9PSED</name>
<keyword evidence="2 8" id="KW-0813">Transport</keyword>
<feature type="domain" description="TonB-dependent receptor-like beta-barrel" evidence="11">
    <location>
        <begin position="212"/>
        <end position="641"/>
    </location>
</feature>
<comment type="subcellular location">
    <subcellularLocation>
        <location evidence="1 8">Cell outer membrane</location>
        <topology evidence="1 8">Multi-pass membrane protein</topology>
    </subcellularLocation>
</comment>
<comment type="caution">
    <text evidence="13">The sequence shown here is derived from an EMBL/GenBank/DDBJ whole genome shotgun (WGS) entry which is preliminary data.</text>
</comment>
<evidence type="ECO:0000259" key="12">
    <source>
        <dbReference type="Pfam" id="PF07715"/>
    </source>
</evidence>
<dbReference type="InterPro" id="IPR037066">
    <property type="entry name" value="Plug_dom_sf"/>
</dbReference>
<keyword evidence="5 9" id="KW-0798">TonB box</keyword>
<dbReference type="PROSITE" id="PS52016">
    <property type="entry name" value="TONB_DEPENDENT_REC_3"/>
    <property type="match status" value="1"/>
</dbReference>
<dbReference type="EMBL" id="PJCP01000005">
    <property type="protein sequence ID" value="PLV24708.1"/>
    <property type="molecule type" value="Genomic_DNA"/>
</dbReference>
<feature type="chain" id="PRO_5043779714" evidence="10">
    <location>
        <begin position="31"/>
        <end position="683"/>
    </location>
</feature>
<evidence type="ECO:0000313" key="15">
    <source>
        <dbReference type="Proteomes" id="UP000234839"/>
    </source>
</evidence>
<evidence type="ECO:0000256" key="2">
    <source>
        <dbReference type="ARBA" id="ARBA00022448"/>
    </source>
</evidence>
<evidence type="ECO:0000256" key="3">
    <source>
        <dbReference type="ARBA" id="ARBA00022452"/>
    </source>
</evidence>
<dbReference type="Pfam" id="PF00593">
    <property type="entry name" value="TonB_dep_Rec_b-barrel"/>
    <property type="match status" value="1"/>
</dbReference>
<comment type="similarity">
    <text evidence="8 9">Belongs to the TonB-dependent receptor family.</text>
</comment>
<evidence type="ECO:0000256" key="7">
    <source>
        <dbReference type="ARBA" id="ARBA00023237"/>
    </source>
</evidence>
<dbReference type="Pfam" id="PF07715">
    <property type="entry name" value="Plug"/>
    <property type="match status" value="1"/>
</dbReference>
<dbReference type="Gene3D" id="2.40.170.20">
    <property type="entry name" value="TonB-dependent receptor, beta-barrel domain"/>
    <property type="match status" value="1"/>
</dbReference>
<proteinExistence type="inferred from homology"/>
<dbReference type="GO" id="GO:0044718">
    <property type="term" value="P:siderophore transmembrane transport"/>
    <property type="evidence" value="ECO:0007669"/>
    <property type="project" value="TreeGrafter"/>
</dbReference>
<dbReference type="Proteomes" id="UP000234839">
    <property type="component" value="Unassembled WGS sequence"/>
</dbReference>
<dbReference type="Gene3D" id="2.170.130.10">
    <property type="entry name" value="TonB-dependent receptor, plug domain"/>
    <property type="match status" value="1"/>
</dbReference>
<evidence type="ECO:0000313" key="13">
    <source>
        <dbReference type="EMBL" id="PLV20353.1"/>
    </source>
</evidence>
<evidence type="ECO:0000313" key="16">
    <source>
        <dbReference type="Proteomes" id="UP000234878"/>
    </source>
</evidence>
<dbReference type="Proteomes" id="UP000234878">
    <property type="component" value="Unassembled WGS sequence"/>
</dbReference>
<dbReference type="InterPro" id="IPR036942">
    <property type="entry name" value="Beta-barrel_TonB_sf"/>
</dbReference>
<evidence type="ECO:0000256" key="4">
    <source>
        <dbReference type="ARBA" id="ARBA00022692"/>
    </source>
</evidence>
<reference evidence="15 16" key="1">
    <citation type="submission" date="2017-12" db="EMBL/GenBank/DDBJ databases">
        <title>Detection of the carbapenemase gene blaVIM-5 in members of the Pseudomonas putida group isolated from polluted Nigerian wetlands.</title>
        <authorList>
            <person name="Adelowo O."/>
            <person name="Vollmers J."/>
            <person name="Maeusezahl I."/>
            <person name="Kaster A.-K."/>
            <person name="Mueller J.A."/>
        </authorList>
    </citation>
    <scope>NUCLEOTIDE SEQUENCE [LARGE SCALE GENOMIC DNA]</scope>
    <source>
        <strain evidence="14 15">MR119</strain>
        <strain evidence="13 16">MR144</strain>
    </source>
</reference>
<sequence>MSGCTPVFALSLRGTIAVLCGSVLAPLALAAETGHDGHAHEMAELSPTVITAIAPSSPLTVVTNPKDPRQPVPASDGADYLKTIPGFSAIRSGGTNGDPVLRGMFGSRLNILTNGGVMLGACPNRMDAPTSYISPETYDRLTVIKGPQSVIWGPGGSAGTILFDREPESFGALGSRVNASLLGGSNGRFDKVLDAAAGNSQGYARFVGNQSRSDDYDDGHGDTVPSRWDKWNGDVALGWTPDADTLLELTAGKGDGEARYAGRGMDGSQFKRESLGLRFEKSNLGEVLDKVEAQVYYNYADHVMDNYSLRTPSGSGMMGMPMVSNVDRRTLGARVKATWRWADVQLVSGLDAQTNEHRKRGGMGIDAHKGQPWTKDADFHNYGVFSELTWYATGNDRLVTGARLDRASARDFRQVSPTEGDTRADTLPSGFVRYEHDLAVIPATTYVGLGHAQRFPDYWELFSPKRAPAGAANAFDGIKPEKTTQVDFGIQYQDERLEAWASGYVGQIRDYILFDYQGMSSQAQNIDARIMGGELGAAYRLTENWKADATLAYAWGKNSSDDKALPQMPPLESRLGLTYSRDLWSVGALWRLVAEQNRIAENQGNVVGKDYEKSAGFGVFSLNGAYKVNRNLKLSAGVDNLFDKTYAEHLNLAGNAGFGYPATDPQPVNEPGRTFWTKVDISF</sequence>
<dbReference type="InterPro" id="IPR010100">
    <property type="entry name" value="TonB-dep_Cu_rcpt"/>
</dbReference>
<keyword evidence="4 8" id="KW-0812">Transmembrane</keyword>
<dbReference type="EMBL" id="PJCQ01000003">
    <property type="protein sequence ID" value="PLV20353.1"/>
    <property type="molecule type" value="Genomic_DNA"/>
</dbReference>
<dbReference type="InterPro" id="IPR039426">
    <property type="entry name" value="TonB-dep_rcpt-like"/>
</dbReference>
<organism evidence="13 16">
    <name type="scientific">Pseudomonas guariconensis</name>
    <dbReference type="NCBI Taxonomy" id="1288410"/>
    <lineage>
        <taxon>Bacteria</taxon>
        <taxon>Pseudomonadati</taxon>
        <taxon>Pseudomonadota</taxon>
        <taxon>Gammaproteobacteria</taxon>
        <taxon>Pseudomonadales</taxon>
        <taxon>Pseudomonadaceae</taxon>
        <taxon>Pseudomonas</taxon>
    </lineage>
</organism>
<evidence type="ECO:0000256" key="8">
    <source>
        <dbReference type="PROSITE-ProRule" id="PRU01360"/>
    </source>
</evidence>
<keyword evidence="7 8" id="KW-0998">Cell outer membrane</keyword>
<dbReference type="CDD" id="cd01347">
    <property type="entry name" value="ligand_gated_channel"/>
    <property type="match status" value="1"/>
</dbReference>
<protein>
    <submittedName>
        <fullName evidence="13">TonB-dependent copper receptor</fullName>
    </submittedName>
</protein>
<dbReference type="PANTHER" id="PTHR30069">
    <property type="entry name" value="TONB-DEPENDENT OUTER MEMBRANE RECEPTOR"/>
    <property type="match status" value="1"/>
</dbReference>
<evidence type="ECO:0000256" key="6">
    <source>
        <dbReference type="ARBA" id="ARBA00023136"/>
    </source>
</evidence>
<evidence type="ECO:0000259" key="11">
    <source>
        <dbReference type="Pfam" id="PF00593"/>
    </source>
</evidence>
<evidence type="ECO:0000256" key="10">
    <source>
        <dbReference type="SAM" id="SignalP"/>
    </source>
</evidence>
<feature type="domain" description="TonB-dependent receptor plug" evidence="12">
    <location>
        <begin position="58"/>
        <end position="160"/>
    </location>
</feature>
<keyword evidence="13" id="KW-0675">Receptor</keyword>
<evidence type="ECO:0000256" key="9">
    <source>
        <dbReference type="RuleBase" id="RU003357"/>
    </source>
</evidence>
<dbReference type="PANTHER" id="PTHR30069:SF49">
    <property type="entry name" value="OUTER MEMBRANE PROTEIN C"/>
    <property type="match status" value="1"/>
</dbReference>